<name>A0AAV8AH37_9EUKA</name>
<comment type="caution">
    <text evidence="3">The sequence shown here is derived from an EMBL/GenBank/DDBJ whole genome shotgun (WGS) entry which is preliminary data.</text>
</comment>
<evidence type="ECO:0000256" key="1">
    <source>
        <dbReference type="PROSITE-ProRule" id="PRU00235"/>
    </source>
</evidence>
<dbReference type="CDD" id="cd18186">
    <property type="entry name" value="BTB_POZ_ZBTB_KLHL-like"/>
    <property type="match status" value="1"/>
</dbReference>
<dbReference type="SUPFAM" id="SSF54695">
    <property type="entry name" value="POZ domain"/>
    <property type="match status" value="1"/>
</dbReference>
<dbReference type="InterPro" id="IPR000210">
    <property type="entry name" value="BTB/POZ_dom"/>
</dbReference>
<feature type="repeat" description="RCC1" evidence="1">
    <location>
        <begin position="203"/>
        <end position="257"/>
    </location>
</feature>
<accession>A0AAV8AH37</accession>
<dbReference type="InterPro" id="IPR011333">
    <property type="entry name" value="SKP1/BTB/POZ_sf"/>
</dbReference>
<dbReference type="Gene3D" id="3.30.710.10">
    <property type="entry name" value="Potassium Channel Kv1.1, Chain A"/>
    <property type="match status" value="1"/>
</dbReference>
<dbReference type="PANTHER" id="PTHR45982:SF1">
    <property type="entry name" value="REGULATOR OF CHROMOSOME CONDENSATION"/>
    <property type="match status" value="1"/>
</dbReference>
<dbReference type="PROSITE" id="PS50012">
    <property type="entry name" value="RCC1_3"/>
    <property type="match status" value="1"/>
</dbReference>
<feature type="domain" description="BTB" evidence="2">
    <location>
        <begin position="492"/>
        <end position="551"/>
    </location>
</feature>
<proteinExistence type="predicted"/>
<dbReference type="PANTHER" id="PTHR45982">
    <property type="entry name" value="REGULATOR OF CHROMOSOME CONDENSATION"/>
    <property type="match status" value="1"/>
</dbReference>
<dbReference type="PROSITE" id="PS50097">
    <property type="entry name" value="BTB"/>
    <property type="match status" value="1"/>
</dbReference>
<protein>
    <recommendedName>
        <fullName evidence="2">BTB domain-containing protein</fullName>
    </recommendedName>
</protein>
<gene>
    <name evidence="3" type="ORF">M0812_04786</name>
</gene>
<dbReference type="Proteomes" id="UP001146793">
    <property type="component" value="Unassembled WGS sequence"/>
</dbReference>
<dbReference type="Gene3D" id="2.130.10.30">
    <property type="entry name" value="Regulator of chromosome condensation 1/beta-lactamase-inhibitor protein II"/>
    <property type="match status" value="1"/>
</dbReference>
<sequence length="591" mass="68357">MEQYYYFDRNTPTLEILKDTDPTSKVVYKENLRDIRQIAGGENFNCYLQEESKFVVFSSQENKYKEYPNFITSTIIKISSGWSHVLLLDSEGKVYSISKTLKVDANGLPQNKQIEINKPYRIEFFEEKGLFVHDMTSGCISSYFLCSEKNSSNMESFALYACGNNSGTGTNTAVDIPKKVCDNVVKVFSGVYCYHFWFFTLDNKIMGAGENGSHKLGYRDSRSKLSVPKEILIPNIECSDIKDLKGGYNHSLLLTNNGELYGAGERDANGLSKEVQEFTKIDTFSGIFVNQVSISHHFNLALTDHGLYHWGTAYLQSNKQLASVIPRKMQISESINLENYTFCNSSFAFYLVPKTDSSLREDFTNLFQSGKFCDDKILGVPVHKLWVQVRIGKPIEHFQRWIKENTFDKEQIFDFLNWIYSNKKNNINSLHSKLFFNEYINDNELKKSTLKQSLTKLYSDEDSKNFFIKVLDPQDEDDDDNDDDDDNEQDFEEIPAHDFVLYARSGLYRELFNNLNEKQMTNKVQDYSKKTIETLELFIKYLYTEELALTADDDPELVVEELSDAMEYYQLNPKSQLSRALNQIKKQFDLN</sequence>
<dbReference type="GO" id="GO:0005085">
    <property type="term" value="F:guanyl-nucleotide exchange factor activity"/>
    <property type="evidence" value="ECO:0007669"/>
    <property type="project" value="TreeGrafter"/>
</dbReference>
<dbReference type="InterPro" id="IPR009091">
    <property type="entry name" value="RCC1/BLIP-II"/>
</dbReference>
<dbReference type="AlphaFoldDB" id="A0AAV8AH37"/>
<dbReference type="InterPro" id="IPR000408">
    <property type="entry name" value="Reg_chr_condens"/>
</dbReference>
<dbReference type="SUPFAM" id="SSF50985">
    <property type="entry name" value="RCC1/BLIP-II"/>
    <property type="match status" value="1"/>
</dbReference>
<organism evidence="3 4">
    <name type="scientific">Anaeramoeba flamelloides</name>
    <dbReference type="NCBI Taxonomy" id="1746091"/>
    <lineage>
        <taxon>Eukaryota</taxon>
        <taxon>Metamonada</taxon>
        <taxon>Anaeramoebidae</taxon>
        <taxon>Anaeramoeba</taxon>
    </lineage>
</organism>
<evidence type="ECO:0000313" key="4">
    <source>
        <dbReference type="Proteomes" id="UP001146793"/>
    </source>
</evidence>
<evidence type="ECO:0000313" key="3">
    <source>
        <dbReference type="EMBL" id="KAJ3453005.1"/>
    </source>
</evidence>
<dbReference type="GO" id="GO:0005737">
    <property type="term" value="C:cytoplasm"/>
    <property type="evidence" value="ECO:0007669"/>
    <property type="project" value="TreeGrafter"/>
</dbReference>
<dbReference type="EMBL" id="JANTQA010000008">
    <property type="protein sequence ID" value="KAJ3453005.1"/>
    <property type="molecule type" value="Genomic_DNA"/>
</dbReference>
<dbReference type="InterPro" id="IPR051553">
    <property type="entry name" value="Ran_GTPase-activating"/>
</dbReference>
<evidence type="ECO:0000259" key="2">
    <source>
        <dbReference type="PROSITE" id="PS50097"/>
    </source>
</evidence>
<reference evidence="3" key="1">
    <citation type="submission" date="2022-08" db="EMBL/GenBank/DDBJ databases">
        <title>Novel sulphate-reducing endosymbionts in the free-living metamonad Anaeramoeba.</title>
        <authorList>
            <person name="Jerlstrom-Hultqvist J."/>
            <person name="Cepicka I."/>
            <person name="Gallot-Lavallee L."/>
            <person name="Salas-Leiva D."/>
            <person name="Curtis B.A."/>
            <person name="Zahonova K."/>
            <person name="Pipaliya S."/>
            <person name="Dacks J."/>
            <person name="Roger A.J."/>
        </authorList>
    </citation>
    <scope>NUCLEOTIDE SEQUENCE</scope>
    <source>
        <strain evidence="3">Busselton2</strain>
    </source>
</reference>
<dbReference type="Pfam" id="PF13540">
    <property type="entry name" value="RCC1_2"/>
    <property type="match status" value="1"/>
</dbReference>
<dbReference type="Pfam" id="PF00651">
    <property type="entry name" value="BTB"/>
    <property type="match status" value="1"/>
</dbReference>